<name>A0A813DE07_POLGL</name>
<dbReference type="CDD" id="cd02393">
    <property type="entry name" value="KH-I_PNPase"/>
    <property type="match status" value="1"/>
</dbReference>
<dbReference type="InterPro" id="IPR005756">
    <property type="entry name" value="Ribosomal_uL24_euk/arc"/>
</dbReference>
<dbReference type="InterPro" id="IPR008991">
    <property type="entry name" value="Translation_prot_SH3-like_sf"/>
</dbReference>
<evidence type="ECO:0000256" key="4">
    <source>
        <dbReference type="ARBA" id="ARBA00022723"/>
    </source>
</evidence>
<dbReference type="SUPFAM" id="SSF50104">
    <property type="entry name" value="Translation proteins SH3-like domain"/>
    <property type="match status" value="1"/>
</dbReference>
<dbReference type="GO" id="GO:0004722">
    <property type="term" value="F:protein serine/threonine phosphatase activity"/>
    <property type="evidence" value="ECO:0007669"/>
    <property type="project" value="UniProtKB-EC"/>
</dbReference>
<dbReference type="HAMAP" id="MF_01326_A">
    <property type="entry name" value="Ribosomal_uL24_A"/>
    <property type="match status" value="1"/>
</dbReference>
<dbReference type="SMART" id="SM00698">
    <property type="entry name" value="MORN"/>
    <property type="match status" value="4"/>
</dbReference>
<evidence type="ECO:0000256" key="7">
    <source>
        <dbReference type="ARBA" id="ARBA00022980"/>
    </source>
</evidence>
<evidence type="ECO:0000256" key="3">
    <source>
        <dbReference type="ARBA" id="ARBA00010618"/>
    </source>
</evidence>
<evidence type="ECO:0000259" key="14">
    <source>
        <dbReference type="PROSITE" id="PS50011"/>
    </source>
</evidence>
<dbReference type="CDD" id="cd06089">
    <property type="entry name" value="KOW_RPL26"/>
    <property type="match status" value="1"/>
</dbReference>
<dbReference type="CDD" id="cd00144">
    <property type="entry name" value="MPP_PPP_family"/>
    <property type="match status" value="1"/>
</dbReference>
<feature type="compositionally biased region" description="Basic and acidic residues" evidence="13">
    <location>
        <begin position="744"/>
        <end position="753"/>
    </location>
</feature>
<dbReference type="CDD" id="cd04873">
    <property type="entry name" value="ACT_UUR-ACR-like"/>
    <property type="match status" value="1"/>
</dbReference>
<dbReference type="Proteomes" id="UP000654075">
    <property type="component" value="Unassembled WGS sequence"/>
</dbReference>
<dbReference type="SUPFAM" id="SSF54791">
    <property type="entry name" value="Eukaryotic type KH-domain (KH-domain type I)"/>
    <property type="match status" value="3"/>
</dbReference>
<keyword evidence="7" id="KW-0689">Ribosomal protein</keyword>
<dbReference type="PROSITE" id="PS50011">
    <property type="entry name" value="PROTEIN_KINASE_DOM"/>
    <property type="match status" value="1"/>
</dbReference>
<evidence type="ECO:0000256" key="12">
    <source>
        <dbReference type="RuleBase" id="RU004273"/>
    </source>
</evidence>
<dbReference type="GO" id="GO:0004672">
    <property type="term" value="F:protein kinase activity"/>
    <property type="evidence" value="ECO:0007669"/>
    <property type="project" value="InterPro"/>
</dbReference>
<protein>
    <recommendedName>
        <fullName evidence="12">Serine/threonine-protein phosphatase</fullName>
        <ecNumber evidence="12">3.1.3.16</ecNumber>
    </recommendedName>
</protein>
<dbReference type="InterPro" id="IPR011992">
    <property type="entry name" value="EF-hand-dom_pair"/>
</dbReference>
<dbReference type="InterPro" id="IPR004843">
    <property type="entry name" value="Calcineurin-like_PHP"/>
</dbReference>
<dbReference type="InterPro" id="IPR011009">
    <property type="entry name" value="Kinase-like_dom_sf"/>
</dbReference>
<feature type="compositionally biased region" description="Basic and acidic residues" evidence="13">
    <location>
        <begin position="2582"/>
        <end position="2602"/>
    </location>
</feature>
<comment type="cofactor">
    <cofactor evidence="1">
        <name>Mn(2+)</name>
        <dbReference type="ChEBI" id="CHEBI:29035"/>
    </cofactor>
</comment>
<sequence length="3471" mass="377505">MARIDLMSVVVSRLLGLENVHPDGPGSTAMSLTTIAMTTRLNHVDLVIVRCKDAVGGGRKKRFGKAEDPAWDVMHELGEMFREVHLVNKCNGTKPMWEFIPGRVFVHSVENTGKEEFGYFEILRYKYPNYAAWTDVEKQGYASLGGTYVSKRPADVTANAKTFEEVSKIWQRSVPVAASAVSQLQNGRSTASFYANADFMVHKRLLLKVEPEVWKDFQDLQRIKTAQIGFRIGFAFEATWHIIWEAIARGGVRTPSLHQASYPLDFSCGIYDCERTPKCKNLADKLVPKKKARSVLLESWLRRARRRAIVQARRAHTASWQRHASRVVEKSAAAALAFAAMKPSGAYPGSAAGGKARDNPLETYILCDSIFGLPAPSAASTMGGCIISKLIEANVSASMRGLPRDAQPLPADEALVQGRQMFLSGAGGKSQTQTLVFNRGQASKQQPSAASGAATSTAQGQSSKAVEKLKELKQLLDDRALTQSEFQAFAAADGCFVDDCGGRTSPTFYAASFQSTEMWSLLAFNEELFPGFGLLWVWVRGCFQIGTDVYVQAVLDLYGVQTALHLSTASYLNARVAVCKMKQKATVTCSRRKNRKAHFTAPSHIRRKLMSAPLSKELRLKYSVRSLPIRRDDEVMIMRGHYHDREGKVTQCYRKKFRIHIERVTRDKANGQTVPIGIHPSKVVITKLKLDKDRKALLDRKNRSVKKGKYTEKASPAELGQVTMRNMAEQMEMSKSAKARAAKKVRDAAHESENPPAPAVPVAQPKAKGKAKAQAEPAKAPEPAPKAKAKAKAKAQAEPAKAPEPEPKAKAKAKAKAQAEPAKAPEPEPKAKAKAKAKAQAEPVKAPEPEPKTKAKKAKAPKPEEEPAAKPKQVEEANPSVSIDDGTGGDWEDAAALNKKSTKRKEKVGQEAVAPAPSAKVVPGMAPNGKIPSTAAAAKSNSNQISCLTVDDILANLASGSARVAAAAKAAAAEENAATKELEANLSTATISVPEAKIGRIIGPKGANIKLIQEKTGVTRIDTSGEVFVVTGPPEAVALAEMAIKELIAKGYMSLAYDDFKEDSVAVHPSNFPNIIGKQGVVIRKIKEELGVEVGIPDAPRDSPPGKKFKVSLAGASEKVDLAIQVINDIVMYSHHEITHPGMVHVEMEVPDWAYSFVIGRAGSELRHIQNNYKVIVNIPRETSECQQVLVIGEEEGVQRAKAYIEKLLVTAEEASKGRDKPDTQATDHWGDDNEPQELQAAFEHDIPSSVYGSLAARIRKATENPTVEQGRATPSKVEPGRQKGSVGALLLPGGGCFDELLVASGRSKEPRWWSSSKEMHKGSSRLLLHGIVNVDAKFVNLWRSAFRLGEASGCNAVLPKVAMRRGLGNEVERGVSRRQWATLGDGQRSESVPLLPILPKVAMRCGLVNEVERGASDVSIGVSRCTPAHTYARGLGELPNASGQGCPLRGNYGQKVFSPKAVQDLLGTAEQWWGKEPNVSRLTVPGDGRMVLVGDTHGQLEDVLWIFFRHGMPSPTNQYLFLGDIVDRGGHALDILLLLFALKRDNPGCVHILRGNHEDASLGAIYGFKAELESKFGPGGAGGALFSYMVTQVLPLLPLAAVVADEAKSWATFVVHGGVPVVPVGSVTISQVESLNRFVPNMSISQTQGTAQDKLLFNLMWADPVDGSRPPGSLPSSSNGRGMPFMEQDTFAFCQVNSMAYVVRAHQAPKDLHGFCMHHQNRCITVFSASNYGSTGNKGGVLVLTNGGPPGFPSVQTAEHSSPPWATIAKAFSSYDVFATSAAERAAAAKQIERNPLGSFSVNVPAVVNAPGLLQWELHVVEQICRHKRRLYSAFTAADPQDIGVVSRNAWAQLMTSTLAMAEGLEDLAKKWEIGQEAADIMFLSVPMRPLRHGLLVSRQCSGVIVLLAYTSVFVVVYFRVLLPFLSERTVPSSKSEKAIGFQNTYGGHCTTTGPGMLVGASAETAEMAVAAGVSKPTSPVKSSLAISTRLGRIDRYVSRLSRLSQCTTNDAHPVRLELDSELSEAVVKFELSEEVEFGTTSQPLVSQSCEVVPVRLLANEKDPCLADLHVCCREQAGRAVCDRKGLAREVSRLLVQARTDSYGDIDHAEIATEEGIVKNVMSLRAPPKVGFITAAKWCAELEAALSQGGDLAFEKESLSSACRKLSVNPDLLSVSCFREVIGKQSTPPGQISYHLELEGINQAGMLAYTCLVFLRSGFSIERATISTTDGHVTDTFELGTQSRSSERILRSYLSVPVEGLKEPSPSLLWAVASGAGRDRGSTRIDEEQPAELPEAACMSTPTRGPSTCGGLRRLNFQNGDVYEGALDQGQDGFAKRDGFGEYTYSFAHAKYKKYRGQWANDRKNGFGVLFFRDGSAYVGQWSDNQRQGLGVVFDTQGESVPSTMPSYRYEGEWLEDVPHGLGIEETRDTFYCGRFQHASRYLSGTELSSRKAGVAGCRVLQGTRWSPLADFMDEELSAGHDWLHPYQLASAAADTEKDALLAASSQTYQCGRPTSRTPLSAMAFGGDILDSEIPETVPAGQSFGSQPTDCTATPAIGARQAEPTTAAGQRFGSLTPADMGAERSSSRVTSKDTVQDRAMTHDQDETPIATIGNWQGAANLLPSPTTPAALTLYRVPSVPSVPLFQLLEVPLGEAPSQQSQHLPKARALTPEARRVRTKSRTSCSPMLWDETQMAVFLRHLGLSRPPVGGVLRRRLIGAERLLEATDAQLSQDFGLNSALERLMARRSLHRLLDSDRWENSARGKSYTDVLADPVLGSFIVPIQALSLTSIISEGGFGRIYRGVLDYSLVSGTAAGGDVVRRPRYVAVKEMKGDRSMQLYELLKEARVMASLRHPNICAFVGVCADVGVSGRRYLVSEMLDCSLFDLLHRQQLVAWKGSITVPMVIGLSEGICGGIAYLHHRNLVHADLKSSNILIDFSSGSTLSPRICDFGHAAVRPVPMPHDRLCTPHWAAPEVLRGEGLGPAADVFSVGMLLWEMLARRLPHKGLSFSQVIAAVGWAGLMPELELVPPQVPARLRALMELCLSFQPSARPSSRWLRLKLLRIPWRVKVEATASLDTFLNGPNAENTVFGARTDELSDLFLHRFHVTSELSSRSSASTHVDLLAAMSRLRLQLSDDKSDSLIRGLDSDLDGKVSLDEFSSFLATNMLDIPAWQTAALYEALVVCLERSIAVEDVCMAIALISTWPETSGQSRSSDTWAQTAAELGVELQKLSSLFETFTRWDSNGDGFLSLEELQGALKRDLPEFSSKFSEDEFLCLMRHIDSLGVANNRISVLEFFRAVGPVKIKRALQLALLGEVLKPVYFYRAMLKSYLTSYDPSSNIVTTSQFASSLKEMNRQLESSGDMSLSESQINSVCEIASGGSATVQYRDFLNSLRAVDRQHTLAKLEAWGWADGASNGCFLQFSWLCSELFVTALLVYLLDRGHASFCCLAFDIYSVSHPARIMPSIL</sequence>
<dbReference type="SUPFAM" id="SSF47473">
    <property type="entry name" value="EF-hand"/>
    <property type="match status" value="1"/>
</dbReference>
<dbReference type="InterPro" id="IPR003409">
    <property type="entry name" value="MORN"/>
</dbReference>
<keyword evidence="8" id="KW-0464">Manganese</keyword>
<evidence type="ECO:0000313" key="17">
    <source>
        <dbReference type="Proteomes" id="UP000654075"/>
    </source>
</evidence>
<dbReference type="InterPro" id="IPR005824">
    <property type="entry name" value="KOW"/>
</dbReference>
<keyword evidence="5" id="KW-0677">Repeat</keyword>
<evidence type="ECO:0000313" key="16">
    <source>
        <dbReference type="EMBL" id="CAE8586834.1"/>
    </source>
</evidence>
<dbReference type="InterPro" id="IPR002048">
    <property type="entry name" value="EF_hand_dom"/>
</dbReference>
<dbReference type="Gene3D" id="3.60.21.10">
    <property type="match status" value="1"/>
</dbReference>
<feature type="compositionally biased region" description="Basic and acidic residues" evidence="13">
    <location>
        <begin position="861"/>
        <end position="875"/>
    </location>
</feature>
<feature type="compositionally biased region" description="Low complexity" evidence="13">
    <location>
        <begin position="760"/>
        <end position="778"/>
    </location>
</feature>
<dbReference type="PRINTS" id="PR00114">
    <property type="entry name" value="STPHPHTASE"/>
</dbReference>
<feature type="region of interest" description="Disordered" evidence="13">
    <location>
        <begin position="1263"/>
        <end position="1284"/>
    </location>
</feature>
<dbReference type="Gene3D" id="3.30.200.20">
    <property type="entry name" value="Phosphorylase Kinase, domain 1"/>
    <property type="match status" value="1"/>
</dbReference>
<dbReference type="PROSITE" id="PS00125">
    <property type="entry name" value="SER_THR_PHOSPHATASE"/>
    <property type="match status" value="1"/>
</dbReference>
<dbReference type="SUPFAM" id="SSF82185">
    <property type="entry name" value="Histone H3 K4-specific methyltransferase SET7/9 N-terminal domain"/>
    <property type="match status" value="1"/>
</dbReference>
<dbReference type="InterPro" id="IPR008271">
    <property type="entry name" value="Ser/Thr_kinase_AS"/>
</dbReference>
<dbReference type="GO" id="GO:0015934">
    <property type="term" value="C:large ribosomal subunit"/>
    <property type="evidence" value="ECO:0007669"/>
    <property type="project" value="InterPro"/>
</dbReference>
<dbReference type="Gene3D" id="1.10.238.10">
    <property type="entry name" value="EF-hand"/>
    <property type="match status" value="2"/>
</dbReference>
<dbReference type="GO" id="GO:0005524">
    <property type="term" value="F:ATP binding"/>
    <property type="evidence" value="ECO:0007669"/>
    <property type="project" value="InterPro"/>
</dbReference>
<feature type="compositionally biased region" description="Low complexity" evidence="13">
    <location>
        <begin position="912"/>
        <end position="923"/>
    </location>
</feature>
<keyword evidence="9" id="KW-0687">Ribonucleoprotein</keyword>
<keyword evidence="6" id="KW-0106">Calcium</keyword>
<comment type="similarity">
    <text evidence="10">Belongs to the protein kinase superfamily. Ser/Thr protein kinase family. CDPK subfamily.</text>
</comment>
<dbReference type="InterPro" id="IPR004087">
    <property type="entry name" value="KH_dom"/>
</dbReference>
<dbReference type="SMART" id="SM00156">
    <property type="entry name" value="PP2Ac"/>
    <property type="match status" value="1"/>
</dbReference>
<dbReference type="Gene3D" id="3.30.1370.10">
    <property type="entry name" value="K Homology domain, type 1"/>
    <property type="match status" value="3"/>
</dbReference>
<dbReference type="InterPro" id="IPR004088">
    <property type="entry name" value="KH_dom_type_1"/>
</dbReference>
<evidence type="ECO:0000256" key="8">
    <source>
        <dbReference type="ARBA" id="ARBA00023211"/>
    </source>
</evidence>
<evidence type="ECO:0000256" key="13">
    <source>
        <dbReference type="SAM" id="MobiDB-lite"/>
    </source>
</evidence>
<dbReference type="PROSITE" id="PS50084">
    <property type="entry name" value="KH_TYPE_1"/>
    <property type="match status" value="3"/>
</dbReference>
<dbReference type="Pfam" id="PF13833">
    <property type="entry name" value="EF-hand_8"/>
    <property type="match status" value="1"/>
</dbReference>
<evidence type="ECO:0000256" key="10">
    <source>
        <dbReference type="ARBA" id="ARBA00024334"/>
    </source>
</evidence>
<dbReference type="PANTHER" id="PTHR45668:SF5">
    <property type="entry name" value="SERINE_THREONINE-PROTEIN PHOSPHATASE 5"/>
    <property type="match status" value="1"/>
</dbReference>
<dbReference type="InterPro" id="IPR006186">
    <property type="entry name" value="Ser/Thr-sp_prot-phosphatase"/>
</dbReference>
<feature type="region of interest" description="Disordered" evidence="13">
    <location>
        <begin position="2562"/>
        <end position="2602"/>
    </location>
</feature>
<dbReference type="InterPro" id="IPR051134">
    <property type="entry name" value="PPP_phosphatase"/>
</dbReference>
<feature type="domain" description="EF-hand" evidence="15">
    <location>
        <begin position="3232"/>
        <end position="3267"/>
    </location>
</feature>
<proteinExistence type="inferred from homology"/>
<gene>
    <name evidence="16" type="ORF">PGLA1383_LOCUS5679</name>
</gene>
<dbReference type="NCBIfam" id="TIGR01080">
    <property type="entry name" value="rplX_A_E"/>
    <property type="match status" value="1"/>
</dbReference>
<feature type="region of interest" description="Disordered" evidence="13">
    <location>
        <begin position="1214"/>
        <end position="1234"/>
    </location>
</feature>
<keyword evidence="4" id="KW-0479">Metal-binding</keyword>
<feature type="domain" description="Protein kinase" evidence="14">
    <location>
        <begin position="2787"/>
        <end position="3069"/>
    </location>
</feature>
<dbReference type="InterPro" id="IPR000719">
    <property type="entry name" value="Prot_kinase_dom"/>
</dbReference>
<dbReference type="Gene3D" id="1.10.510.10">
    <property type="entry name" value="Transferase(Phosphotransferase) domain 1"/>
    <property type="match status" value="1"/>
</dbReference>
<evidence type="ECO:0000256" key="2">
    <source>
        <dbReference type="ARBA" id="ARBA00008294"/>
    </source>
</evidence>
<reference evidence="16" key="1">
    <citation type="submission" date="2021-02" db="EMBL/GenBank/DDBJ databases">
        <authorList>
            <person name="Dougan E. K."/>
            <person name="Rhodes N."/>
            <person name="Thang M."/>
            <person name="Chan C."/>
        </authorList>
    </citation>
    <scope>NUCLEOTIDE SEQUENCE</scope>
</reference>
<dbReference type="InterPro" id="IPR041988">
    <property type="entry name" value="Ribosomal_uL24_KOW"/>
</dbReference>
<dbReference type="SMART" id="SM00220">
    <property type="entry name" value="S_TKc"/>
    <property type="match status" value="1"/>
</dbReference>
<dbReference type="EC" id="3.1.3.16" evidence="12"/>
<dbReference type="PANTHER" id="PTHR45668">
    <property type="entry name" value="SERINE/THREONINE-PROTEIN PHOSPHATASE 5-RELATED"/>
    <property type="match status" value="1"/>
</dbReference>
<dbReference type="Gene3D" id="2.30.30.30">
    <property type="match status" value="1"/>
</dbReference>
<comment type="caution">
    <text evidence="16">The sequence shown here is derived from an EMBL/GenBank/DDBJ whole genome shotgun (WGS) entry which is preliminary data.</text>
</comment>
<organism evidence="16 17">
    <name type="scientific">Polarella glacialis</name>
    <name type="common">Dinoflagellate</name>
    <dbReference type="NCBI Taxonomy" id="89957"/>
    <lineage>
        <taxon>Eukaryota</taxon>
        <taxon>Sar</taxon>
        <taxon>Alveolata</taxon>
        <taxon>Dinophyceae</taxon>
        <taxon>Suessiales</taxon>
        <taxon>Suessiaceae</taxon>
        <taxon>Polarella</taxon>
    </lineage>
</organism>
<dbReference type="Pfam" id="PF02493">
    <property type="entry name" value="MORN"/>
    <property type="match status" value="3"/>
</dbReference>
<evidence type="ECO:0000256" key="9">
    <source>
        <dbReference type="ARBA" id="ARBA00023274"/>
    </source>
</evidence>
<dbReference type="SMART" id="SM00322">
    <property type="entry name" value="KH"/>
    <property type="match status" value="3"/>
</dbReference>
<dbReference type="GO" id="GO:0005509">
    <property type="term" value="F:calcium ion binding"/>
    <property type="evidence" value="ECO:0007669"/>
    <property type="project" value="InterPro"/>
</dbReference>
<comment type="similarity">
    <text evidence="2 12">Belongs to the PPP phosphatase family.</text>
</comment>
<dbReference type="CDD" id="cd00105">
    <property type="entry name" value="KH-I"/>
    <property type="match status" value="1"/>
</dbReference>
<dbReference type="SMART" id="SM00739">
    <property type="entry name" value="KOW"/>
    <property type="match status" value="1"/>
</dbReference>
<evidence type="ECO:0000256" key="1">
    <source>
        <dbReference type="ARBA" id="ARBA00001936"/>
    </source>
</evidence>
<dbReference type="GO" id="GO:0003735">
    <property type="term" value="F:structural constituent of ribosome"/>
    <property type="evidence" value="ECO:0007669"/>
    <property type="project" value="InterPro"/>
</dbReference>
<dbReference type="SUPFAM" id="SSF56112">
    <property type="entry name" value="Protein kinase-like (PK-like)"/>
    <property type="match status" value="1"/>
</dbReference>
<dbReference type="InterPro" id="IPR014722">
    <property type="entry name" value="Rib_uL2_dom2"/>
</dbReference>
<feature type="compositionally biased region" description="Basic and acidic residues" evidence="13">
    <location>
        <begin position="1214"/>
        <end position="1223"/>
    </location>
</feature>
<dbReference type="Gene3D" id="2.20.110.10">
    <property type="entry name" value="Histone H3 K4-specific methyltransferase SET7/9 N-terminal domain"/>
    <property type="match status" value="1"/>
</dbReference>
<dbReference type="GO" id="GO:0003723">
    <property type="term" value="F:RNA binding"/>
    <property type="evidence" value="ECO:0007669"/>
    <property type="project" value="UniProtKB-UniRule"/>
</dbReference>
<dbReference type="CDD" id="cd00051">
    <property type="entry name" value="EFh"/>
    <property type="match status" value="1"/>
</dbReference>
<dbReference type="FunFam" id="2.30.30.30:FF:000009">
    <property type="entry name" value="60S ribosomal protein L26"/>
    <property type="match status" value="1"/>
</dbReference>
<dbReference type="Pfam" id="PF00467">
    <property type="entry name" value="KOW"/>
    <property type="match status" value="1"/>
</dbReference>
<dbReference type="Pfam" id="PF00149">
    <property type="entry name" value="Metallophos"/>
    <property type="match status" value="1"/>
</dbReference>
<accession>A0A813DE07</accession>
<comment type="catalytic activity">
    <reaction evidence="12">
        <text>O-phospho-L-threonyl-[protein] + H2O = L-threonyl-[protein] + phosphate</text>
        <dbReference type="Rhea" id="RHEA:47004"/>
        <dbReference type="Rhea" id="RHEA-COMP:11060"/>
        <dbReference type="Rhea" id="RHEA-COMP:11605"/>
        <dbReference type="ChEBI" id="CHEBI:15377"/>
        <dbReference type="ChEBI" id="CHEBI:30013"/>
        <dbReference type="ChEBI" id="CHEBI:43474"/>
        <dbReference type="ChEBI" id="CHEBI:61977"/>
        <dbReference type="EC" id="3.1.3.16"/>
    </reaction>
</comment>
<dbReference type="InterPro" id="IPR018247">
    <property type="entry name" value="EF_Hand_1_Ca_BS"/>
</dbReference>
<dbReference type="EMBL" id="CAJNNV010002241">
    <property type="protein sequence ID" value="CAE8586834.1"/>
    <property type="molecule type" value="Genomic_DNA"/>
</dbReference>
<dbReference type="InterPro" id="IPR036612">
    <property type="entry name" value="KH_dom_type_1_sf"/>
</dbReference>
<feature type="domain" description="EF-hand" evidence="15">
    <location>
        <begin position="3136"/>
        <end position="3171"/>
    </location>
</feature>
<dbReference type="GO" id="GO:0006412">
    <property type="term" value="P:translation"/>
    <property type="evidence" value="ECO:0007669"/>
    <property type="project" value="InterPro"/>
</dbReference>
<dbReference type="SUPFAM" id="SSF56300">
    <property type="entry name" value="Metallo-dependent phosphatases"/>
    <property type="match status" value="1"/>
</dbReference>
<feature type="region of interest" description="Disordered" evidence="13">
    <location>
        <begin position="731"/>
        <end position="926"/>
    </location>
</feature>
<dbReference type="Pfam" id="PF16906">
    <property type="entry name" value="Ribosomal_L26"/>
    <property type="match status" value="1"/>
</dbReference>
<dbReference type="PROSITE" id="PS50222">
    <property type="entry name" value="EF_HAND_2"/>
    <property type="match status" value="2"/>
</dbReference>
<evidence type="ECO:0000256" key="5">
    <source>
        <dbReference type="ARBA" id="ARBA00022737"/>
    </source>
</evidence>
<dbReference type="PROSITE" id="PS00108">
    <property type="entry name" value="PROTEIN_KINASE_ST"/>
    <property type="match status" value="1"/>
</dbReference>
<evidence type="ECO:0000259" key="15">
    <source>
        <dbReference type="PROSITE" id="PS50222"/>
    </source>
</evidence>
<dbReference type="SMART" id="SM00054">
    <property type="entry name" value="EFh"/>
    <property type="match status" value="2"/>
</dbReference>
<dbReference type="Pfam" id="PF00013">
    <property type="entry name" value="KH_1"/>
    <property type="match status" value="3"/>
</dbReference>
<evidence type="ECO:0000256" key="6">
    <source>
        <dbReference type="ARBA" id="ARBA00022837"/>
    </source>
</evidence>
<evidence type="ECO:0000256" key="11">
    <source>
        <dbReference type="PROSITE-ProRule" id="PRU00117"/>
    </source>
</evidence>
<keyword evidence="12" id="KW-0378">Hydrolase</keyword>
<keyword evidence="17" id="KW-1185">Reference proteome</keyword>
<comment type="similarity">
    <text evidence="3">Belongs to the universal ribosomal protein uL24 family.</text>
</comment>
<keyword evidence="11" id="KW-0694">RNA-binding</keyword>
<dbReference type="Pfam" id="PF00069">
    <property type="entry name" value="Pkinase"/>
    <property type="match status" value="1"/>
</dbReference>
<dbReference type="PROSITE" id="PS00018">
    <property type="entry name" value="EF_HAND_1"/>
    <property type="match status" value="1"/>
</dbReference>
<dbReference type="InterPro" id="IPR029052">
    <property type="entry name" value="Metallo-depent_PP-like"/>
</dbReference>